<evidence type="ECO:0000256" key="2">
    <source>
        <dbReference type="ARBA" id="ARBA00008796"/>
    </source>
</evidence>
<proteinExistence type="inferred from homology"/>
<dbReference type="InterPro" id="IPR002993">
    <property type="entry name" value="ODC_AZ"/>
</dbReference>
<evidence type="ECO:0000256" key="4">
    <source>
        <dbReference type="ARBA" id="ARBA00022758"/>
    </source>
</evidence>
<dbReference type="Pfam" id="PF02100">
    <property type="entry name" value="ODC_AZ"/>
    <property type="match status" value="1"/>
</dbReference>
<sequence length="175" mass="19399">MIISKPVKKPISIPLETFPLANGLPCEEHIALPDTIITSNHSSDLVDKVFGKTSGMQAVDLSITTTRPAGHTYQNRTLHCQAFIHNDTIFLSSPFIGINTGLITWAAGDFQSCVTHLIDLAEEKTGCKAMVMIIDKQDKVELNTVIRALMYLGFELLNSSLYNQDPRFILVGYEF</sequence>
<evidence type="ECO:0000256" key="1">
    <source>
        <dbReference type="ARBA" id="ARBA00002307"/>
    </source>
</evidence>
<protein>
    <submittedName>
        <fullName evidence="5">Uncharacterized protein</fullName>
    </submittedName>
</protein>
<dbReference type="Gene3D" id="3.40.630.60">
    <property type="match status" value="1"/>
</dbReference>
<evidence type="ECO:0000313" key="6">
    <source>
        <dbReference type="Proteomes" id="UP000078561"/>
    </source>
</evidence>
<dbReference type="GO" id="GO:0075523">
    <property type="term" value="P:viral translational frameshifting"/>
    <property type="evidence" value="ECO:0007669"/>
    <property type="project" value="UniProtKB-KW"/>
</dbReference>
<dbReference type="EMBL" id="LT552963">
    <property type="protein sequence ID" value="SAL99766.1"/>
    <property type="molecule type" value="Genomic_DNA"/>
</dbReference>
<keyword evidence="4" id="KW-0688">Ribosomal frameshifting</keyword>
<evidence type="ECO:0000313" key="5">
    <source>
        <dbReference type="EMBL" id="SAL99766.1"/>
    </source>
</evidence>
<reference evidence="5" key="1">
    <citation type="submission" date="2016-04" db="EMBL/GenBank/DDBJ databases">
        <authorList>
            <person name="Evans L.H."/>
            <person name="Alamgir A."/>
            <person name="Owens N."/>
            <person name="Weber N.D."/>
            <person name="Virtaneva K."/>
            <person name="Barbian K."/>
            <person name="Babar A."/>
            <person name="Rosenke K."/>
        </authorList>
    </citation>
    <scope>NUCLEOTIDE SEQUENCE [LARGE SCALE GENOMIC DNA]</scope>
    <source>
        <strain evidence="5">CBS 101.48</strain>
    </source>
</reference>
<comment type="function">
    <text evidence="1">Ornithine decarboxylase (ODC) antizyme protein that negatively regulates ODC activity and intracellular polyamine biosynthesis in response to increased intracellular polyamine levels. Binds to ODC monomers, inhibiting the assembly of the functional ODC homodimer, and targets the monomers for ubiquitin-independent proteolytic destruction by the 26S proteasome.</text>
</comment>
<evidence type="ECO:0000256" key="3">
    <source>
        <dbReference type="ARBA" id="ARBA00011486"/>
    </source>
</evidence>
<accession>A0A168N426</accession>
<comment type="similarity">
    <text evidence="2">Belongs to the ODC antizyme family.</text>
</comment>
<dbReference type="SUPFAM" id="SSF55729">
    <property type="entry name" value="Acyl-CoA N-acyltransferases (Nat)"/>
    <property type="match status" value="1"/>
</dbReference>
<dbReference type="Proteomes" id="UP000078561">
    <property type="component" value="Unassembled WGS sequence"/>
</dbReference>
<dbReference type="InterPro" id="IPR038581">
    <property type="entry name" value="ODC_AZ_sf"/>
</dbReference>
<gene>
    <name evidence="5" type="primary">ABSGL_05412.1 scaffold 6965</name>
</gene>
<dbReference type="OrthoDB" id="5959761at2759"/>
<dbReference type="InParanoid" id="A0A168N426"/>
<organism evidence="5">
    <name type="scientific">Absidia glauca</name>
    <name type="common">Pin mould</name>
    <dbReference type="NCBI Taxonomy" id="4829"/>
    <lineage>
        <taxon>Eukaryota</taxon>
        <taxon>Fungi</taxon>
        <taxon>Fungi incertae sedis</taxon>
        <taxon>Mucoromycota</taxon>
        <taxon>Mucoromycotina</taxon>
        <taxon>Mucoromycetes</taxon>
        <taxon>Mucorales</taxon>
        <taxon>Cunninghamellaceae</taxon>
        <taxon>Absidia</taxon>
    </lineage>
</organism>
<comment type="subunit">
    <text evidence="3">Interacts with ODC and thereby sterically blocks ODC homodimerization.</text>
</comment>
<dbReference type="InterPro" id="IPR016181">
    <property type="entry name" value="Acyl_CoA_acyltransferase"/>
</dbReference>
<name>A0A168N426_ABSGL</name>
<dbReference type="AlphaFoldDB" id="A0A168N426"/>
<dbReference type="GO" id="GO:0008073">
    <property type="term" value="F:ornithine decarboxylase inhibitor activity"/>
    <property type="evidence" value="ECO:0007669"/>
    <property type="project" value="InterPro"/>
</dbReference>
<keyword evidence="6" id="KW-1185">Reference proteome</keyword>